<dbReference type="SUPFAM" id="SSF101327">
    <property type="entry name" value="YgfB-like"/>
    <property type="match status" value="1"/>
</dbReference>
<dbReference type="InterPro" id="IPR036255">
    <property type="entry name" value="YgfB-like_sf"/>
</dbReference>
<evidence type="ECO:0000313" key="2">
    <source>
        <dbReference type="EMBL" id="MFC6670878.1"/>
    </source>
</evidence>
<dbReference type="EMBL" id="JBHSWE010000001">
    <property type="protein sequence ID" value="MFC6670878.1"/>
    <property type="molecule type" value="Genomic_DNA"/>
</dbReference>
<comment type="similarity">
    <text evidence="1">Belongs to the UPF0149 family.</text>
</comment>
<sequence>MSDTDNHPDFDDIANLLVTEGVFAVTPSELHGLLCGCLAAGARPEPAAWLQAAADLLDIGAFAQEASKVGLLELYRLSLEQLEATDLDFEPLLPDDEQLLAQRAGALGRWCQGFLSGFGHYGKQTDSSLSQEAREALNDLGQIAQVAADADDSDENEADLMEVQEYVRMAALMLFAECNQAPEDSNDAAEAAPRTLH</sequence>
<evidence type="ECO:0000313" key="3">
    <source>
        <dbReference type="Proteomes" id="UP001596422"/>
    </source>
</evidence>
<dbReference type="Pfam" id="PF03695">
    <property type="entry name" value="UPF0149"/>
    <property type="match status" value="1"/>
</dbReference>
<evidence type="ECO:0000256" key="1">
    <source>
        <dbReference type="ARBA" id="ARBA00038308"/>
    </source>
</evidence>
<comment type="caution">
    <text evidence="2">The sequence shown here is derived from an EMBL/GenBank/DDBJ whole genome shotgun (WGS) entry which is preliminary data.</text>
</comment>
<proteinExistence type="inferred from homology"/>
<gene>
    <name evidence="2" type="ORF">ACFQDL_12995</name>
</gene>
<dbReference type="RefSeq" id="WP_379909386.1">
    <property type="nucleotide sequence ID" value="NZ_JBHSWE010000001.1"/>
</dbReference>
<dbReference type="PANTHER" id="PTHR37528:SF1">
    <property type="entry name" value="UPF0149 PROTEIN YGFB"/>
    <property type="match status" value="1"/>
</dbReference>
<organism evidence="2 3">
    <name type="scientific">Marinobacterium aestuariivivens</name>
    <dbReference type="NCBI Taxonomy" id="1698799"/>
    <lineage>
        <taxon>Bacteria</taxon>
        <taxon>Pseudomonadati</taxon>
        <taxon>Pseudomonadota</taxon>
        <taxon>Gammaproteobacteria</taxon>
        <taxon>Oceanospirillales</taxon>
        <taxon>Oceanospirillaceae</taxon>
        <taxon>Marinobacterium</taxon>
    </lineage>
</organism>
<dbReference type="PANTHER" id="PTHR37528">
    <property type="entry name" value="UPF0149 PROTEIN YGFB"/>
    <property type="match status" value="1"/>
</dbReference>
<accession>A0ABW2A098</accession>
<keyword evidence="3" id="KW-1185">Reference proteome</keyword>
<protein>
    <submittedName>
        <fullName evidence="2">UPF0149 family protein</fullName>
    </submittedName>
</protein>
<dbReference type="Gene3D" id="1.20.120.740">
    <property type="entry name" value="YgfB uncharacterised protein family UPF0149, PF03695"/>
    <property type="match status" value="1"/>
</dbReference>
<reference evidence="3" key="1">
    <citation type="journal article" date="2019" name="Int. J. Syst. Evol. Microbiol.">
        <title>The Global Catalogue of Microorganisms (GCM) 10K type strain sequencing project: providing services to taxonomists for standard genome sequencing and annotation.</title>
        <authorList>
            <consortium name="The Broad Institute Genomics Platform"/>
            <consortium name="The Broad Institute Genome Sequencing Center for Infectious Disease"/>
            <person name="Wu L."/>
            <person name="Ma J."/>
        </authorList>
    </citation>
    <scope>NUCLEOTIDE SEQUENCE [LARGE SCALE GENOMIC DNA]</scope>
    <source>
        <strain evidence="3">NBRC 111756</strain>
    </source>
</reference>
<name>A0ABW2A098_9GAMM</name>
<dbReference type="Proteomes" id="UP001596422">
    <property type="component" value="Unassembled WGS sequence"/>
</dbReference>
<dbReference type="InterPro" id="IPR011978">
    <property type="entry name" value="YgfB-like"/>
</dbReference>